<keyword evidence="1" id="KW-1133">Transmembrane helix</keyword>
<gene>
    <name evidence="2" type="ORF">VNO77_00386</name>
</gene>
<dbReference type="AlphaFoldDB" id="A0AAN9R996"/>
<evidence type="ECO:0000256" key="1">
    <source>
        <dbReference type="SAM" id="Phobius"/>
    </source>
</evidence>
<evidence type="ECO:0000313" key="2">
    <source>
        <dbReference type="EMBL" id="KAK7358458.1"/>
    </source>
</evidence>
<keyword evidence="1" id="KW-0472">Membrane</keyword>
<sequence length="71" mass="7931">MMESEQVVFASILMWVILLHVLLCLSSGGFVFMPLYGGWGSKEGAFEGNLGLSRFEPGHLQVSYLWLSNSY</sequence>
<evidence type="ECO:0000313" key="3">
    <source>
        <dbReference type="Proteomes" id="UP001367508"/>
    </source>
</evidence>
<reference evidence="2 3" key="1">
    <citation type="submission" date="2024-01" db="EMBL/GenBank/DDBJ databases">
        <title>The genomes of 5 underutilized Papilionoideae crops provide insights into root nodulation and disease resistanc.</title>
        <authorList>
            <person name="Jiang F."/>
        </authorList>
    </citation>
    <scope>NUCLEOTIDE SEQUENCE [LARGE SCALE GENOMIC DNA]</scope>
    <source>
        <strain evidence="2">LVBAO_FW01</strain>
        <tissue evidence="2">Leaves</tissue>
    </source>
</reference>
<dbReference type="EMBL" id="JAYMYQ010000001">
    <property type="protein sequence ID" value="KAK7358458.1"/>
    <property type="molecule type" value="Genomic_DNA"/>
</dbReference>
<organism evidence="2 3">
    <name type="scientific">Canavalia gladiata</name>
    <name type="common">Sword bean</name>
    <name type="synonym">Dolichos gladiatus</name>
    <dbReference type="NCBI Taxonomy" id="3824"/>
    <lineage>
        <taxon>Eukaryota</taxon>
        <taxon>Viridiplantae</taxon>
        <taxon>Streptophyta</taxon>
        <taxon>Embryophyta</taxon>
        <taxon>Tracheophyta</taxon>
        <taxon>Spermatophyta</taxon>
        <taxon>Magnoliopsida</taxon>
        <taxon>eudicotyledons</taxon>
        <taxon>Gunneridae</taxon>
        <taxon>Pentapetalae</taxon>
        <taxon>rosids</taxon>
        <taxon>fabids</taxon>
        <taxon>Fabales</taxon>
        <taxon>Fabaceae</taxon>
        <taxon>Papilionoideae</taxon>
        <taxon>50 kb inversion clade</taxon>
        <taxon>NPAAA clade</taxon>
        <taxon>indigoferoid/millettioid clade</taxon>
        <taxon>Phaseoleae</taxon>
        <taxon>Canavalia</taxon>
    </lineage>
</organism>
<accession>A0AAN9R996</accession>
<feature type="transmembrane region" description="Helical" evidence="1">
    <location>
        <begin position="12"/>
        <end position="36"/>
    </location>
</feature>
<comment type="caution">
    <text evidence="2">The sequence shown here is derived from an EMBL/GenBank/DDBJ whole genome shotgun (WGS) entry which is preliminary data.</text>
</comment>
<protein>
    <submittedName>
        <fullName evidence="2">Uncharacterized protein</fullName>
    </submittedName>
</protein>
<keyword evidence="3" id="KW-1185">Reference proteome</keyword>
<dbReference type="Proteomes" id="UP001367508">
    <property type="component" value="Unassembled WGS sequence"/>
</dbReference>
<keyword evidence="1" id="KW-0812">Transmembrane</keyword>
<proteinExistence type="predicted"/>
<name>A0AAN9R996_CANGL</name>